<reference evidence="2" key="1">
    <citation type="submission" date="2020-10" db="EMBL/GenBank/DDBJ databases">
        <title>ChiBAC.</title>
        <authorList>
            <person name="Zenner C."/>
            <person name="Hitch T.C.A."/>
            <person name="Clavel T."/>
        </authorList>
    </citation>
    <scope>NUCLEOTIDE SEQUENCE</scope>
    <source>
        <strain evidence="2">DSM 107454</strain>
    </source>
</reference>
<keyword evidence="3" id="KW-1185">Reference proteome</keyword>
<evidence type="ECO:0000256" key="1">
    <source>
        <dbReference type="SAM" id="Phobius"/>
    </source>
</evidence>
<dbReference type="Pfam" id="PF01944">
    <property type="entry name" value="SpoIIM"/>
    <property type="match status" value="1"/>
</dbReference>
<name>A0A9D5R7J2_9FIRM</name>
<dbReference type="InterPro" id="IPR002798">
    <property type="entry name" value="SpoIIM-like"/>
</dbReference>
<dbReference type="InterPro" id="IPR014196">
    <property type="entry name" value="SpoIIM"/>
</dbReference>
<evidence type="ECO:0000313" key="2">
    <source>
        <dbReference type="EMBL" id="MBE5038862.1"/>
    </source>
</evidence>
<dbReference type="PIRSF" id="PIRSF038973">
    <property type="entry name" value="SpoIIM"/>
    <property type="match status" value="1"/>
</dbReference>
<proteinExistence type="predicted"/>
<keyword evidence="1" id="KW-1133">Transmembrane helix</keyword>
<dbReference type="Proteomes" id="UP000806542">
    <property type="component" value="Unassembled WGS sequence"/>
</dbReference>
<feature type="transmembrane region" description="Helical" evidence="1">
    <location>
        <begin position="21"/>
        <end position="41"/>
    </location>
</feature>
<gene>
    <name evidence="2" type="ORF">INF28_00075</name>
</gene>
<dbReference type="RefSeq" id="WP_226391429.1">
    <property type="nucleotide sequence ID" value="NZ_JADCKB010000001.1"/>
</dbReference>
<organism evidence="2 3">
    <name type="scientific">Ructibacterium gallinarum</name>
    <dbReference type="NCBI Taxonomy" id="2779355"/>
    <lineage>
        <taxon>Bacteria</taxon>
        <taxon>Bacillati</taxon>
        <taxon>Bacillota</taxon>
        <taxon>Clostridia</taxon>
        <taxon>Eubacteriales</taxon>
        <taxon>Oscillospiraceae</taxon>
        <taxon>Ructibacterium</taxon>
    </lineage>
</organism>
<dbReference type="AlphaFoldDB" id="A0A9D5R7J2"/>
<protein>
    <submittedName>
        <fullName evidence="2">Stage II sporulation protein M</fullName>
    </submittedName>
</protein>
<feature type="transmembrane region" description="Helical" evidence="1">
    <location>
        <begin position="173"/>
        <end position="194"/>
    </location>
</feature>
<feature type="transmembrane region" description="Helical" evidence="1">
    <location>
        <begin position="125"/>
        <end position="149"/>
    </location>
</feature>
<dbReference type="EMBL" id="JADCKB010000001">
    <property type="protein sequence ID" value="MBE5038862.1"/>
    <property type="molecule type" value="Genomic_DNA"/>
</dbReference>
<accession>A0A9D5R7J2</accession>
<evidence type="ECO:0000313" key="3">
    <source>
        <dbReference type="Proteomes" id="UP000806542"/>
    </source>
</evidence>
<comment type="caution">
    <text evidence="2">The sequence shown here is derived from an EMBL/GenBank/DDBJ whole genome shotgun (WGS) entry which is preliminary data.</text>
</comment>
<keyword evidence="1" id="KW-0812">Transmembrane</keyword>
<feature type="transmembrane region" description="Helical" evidence="1">
    <location>
        <begin position="83"/>
        <end position="104"/>
    </location>
</feature>
<keyword evidence="1" id="KW-0472">Membrane</keyword>
<sequence length="211" mass="23904">MKKVWHISDQFIRELNNNRRAYLITAGIFLLGILAGSIIAASGNGNTELKEYFDHFLSGYPLQGAAHSEIFQLSLTNYLRMAVLLWCSGWFFFLLPLGAFQIGMKGFKTGFTISYLMQCYHLKGALLALLSVLPQNLILIPALCFYMVYQTKFAADRRHLRSLNNISPLKRQVYLHNLLMTGIFLALLLLCAFIESFIVPTLLQPVCGLFL</sequence>